<feature type="chain" id="PRO_5011504588" description="Lipoprotein" evidence="1">
    <location>
        <begin position="23"/>
        <end position="97"/>
    </location>
</feature>
<keyword evidence="3" id="KW-1185">Reference proteome</keyword>
<evidence type="ECO:0000256" key="1">
    <source>
        <dbReference type="SAM" id="SignalP"/>
    </source>
</evidence>
<organism evidence="2 3">
    <name type="scientific">Rhodanobacter glycinis</name>
    <dbReference type="NCBI Taxonomy" id="582702"/>
    <lineage>
        <taxon>Bacteria</taxon>
        <taxon>Pseudomonadati</taxon>
        <taxon>Pseudomonadota</taxon>
        <taxon>Gammaproteobacteria</taxon>
        <taxon>Lysobacterales</taxon>
        <taxon>Rhodanobacteraceae</taxon>
        <taxon>Rhodanobacter</taxon>
    </lineage>
</organism>
<reference evidence="3" key="1">
    <citation type="submission" date="2016-10" db="EMBL/GenBank/DDBJ databases">
        <authorList>
            <person name="Varghese N."/>
            <person name="Submissions S."/>
        </authorList>
    </citation>
    <scope>NUCLEOTIDE SEQUENCE [LARGE SCALE GENOMIC DNA]</scope>
    <source>
        <strain evidence="3">MO64</strain>
    </source>
</reference>
<protein>
    <recommendedName>
        <fullName evidence="4">Lipoprotein</fullName>
    </recommendedName>
</protein>
<evidence type="ECO:0008006" key="4">
    <source>
        <dbReference type="Google" id="ProtNLM"/>
    </source>
</evidence>
<dbReference type="RefSeq" id="WP_092703603.1">
    <property type="nucleotide sequence ID" value="NZ_FOSR01000007.1"/>
</dbReference>
<accession>A0A1I4CTX2</accession>
<evidence type="ECO:0000313" key="3">
    <source>
        <dbReference type="Proteomes" id="UP000198725"/>
    </source>
</evidence>
<dbReference type="Proteomes" id="UP000198725">
    <property type="component" value="Unassembled WGS sequence"/>
</dbReference>
<sequence>MNRACVLSVVVVLAACGRHAPALTVDALARDPQRLRPLHHRCAVARAQVGEATCRIAGAAYARRFFLGLGGPDEYQTLASLPPIPVSFDEPDDGVRR</sequence>
<name>A0A1I4CTX2_9GAMM</name>
<gene>
    <name evidence="2" type="ORF">SAMN05192579_107180</name>
</gene>
<keyword evidence="1" id="KW-0732">Signal</keyword>
<feature type="signal peptide" evidence="1">
    <location>
        <begin position="1"/>
        <end position="22"/>
    </location>
</feature>
<proteinExistence type="predicted"/>
<dbReference type="EMBL" id="FOSR01000007">
    <property type="protein sequence ID" value="SFK84748.1"/>
    <property type="molecule type" value="Genomic_DNA"/>
</dbReference>
<evidence type="ECO:0000313" key="2">
    <source>
        <dbReference type="EMBL" id="SFK84748.1"/>
    </source>
</evidence>
<dbReference type="AlphaFoldDB" id="A0A1I4CTX2"/>
<dbReference type="PROSITE" id="PS51257">
    <property type="entry name" value="PROKAR_LIPOPROTEIN"/>
    <property type="match status" value="1"/>
</dbReference>